<organism evidence="3 4">
    <name type="scientific">Williamsia herbipolensis</name>
    <dbReference type="NCBI Taxonomy" id="1603258"/>
    <lineage>
        <taxon>Bacteria</taxon>
        <taxon>Bacillati</taxon>
        <taxon>Actinomycetota</taxon>
        <taxon>Actinomycetes</taxon>
        <taxon>Mycobacteriales</taxon>
        <taxon>Nocardiaceae</taxon>
        <taxon>Williamsia</taxon>
    </lineage>
</organism>
<dbReference type="Proteomes" id="UP001432128">
    <property type="component" value="Chromosome"/>
</dbReference>
<keyword evidence="4" id="KW-1185">Reference proteome</keyword>
<dbReference type="InterPro" id="IPR029058">
    <property type="entry name" value="AB_hydrolase_fold"/>
</dbReference>
<dbReference type="EMBL" id="CP108021">
    <property type="protein sequence ID" value="WUM20815.1"/>
    <property type="molecule type" value="Genomic_DNA"/>
</dbReference>
<dbReference type="RefSeq" id="WP_328858031.1">
    <property type="nucleotide sequence ID" value="NZ_CP108021.1"/>
</dbReference>
<dbReference type="KEGG" id="whr:OG579_02990"/>
<evidence type="ECO:0000313" key="4">
    <source>
        <dbReference type="Proteomes" id="UP001432128"/>
    </source>
</evidence>
<dbReference type="InterPro" id="IPR000639">
    <property type="entry name" value="Epox_hydrolase-like"/>
</dbReference>
<evidence type="ECO:0000256" key="1">
    <source>
        <dbReference type="ARBA" id="ARBA00022801"/>
    </source>
</evidence>
<feature type="domain" description="AB hydrolase-1" evidence="2">
    <location>
        <begin position="32"/>
        <end position="273"/>
    </location>
</feature>
<protein>
    <submittedName>
        <fullName evidence="3">Alpha/beta fold hydrolase</fullName>
    </submittedName>
</protein>
<name>A0AAU4K430_9NOCA</name>
<sequence>MTPPPGVTVRDVATGDVVLPVEYSGPADGAPIVLLHGWPQNTRSWDAVVPFLHTAGYRTVVPSLRGAAVGATPRSRLSYRPHILTADVEAIIADVGAPVHLVGHDWGAALAWTVACRRADLLHTLTAVSVPHPATFARALSHSRQILSSWYMLVFQLPVLPELLLARRNMMARFLIRSGQTPELADRDARAAAAPGVRHGGINWYRGFILSREAAPATTTVPVLQVWSDGDIAIRRATVEATSRNAAGGFDFLAFTGVSHWIPDERPEKLAQAIIRHAAGPHTPPT</sequence>
<keyword evidence="1 3" id="KW-0378">Hydrolase</keyword>
<dbReference type="Gene3D" id="3.40.50.1820">
    <property type="entry name" value="alpha/beta hydrolase"/>
    <property type="match status" value="1"/>
</dbReference>
<dbReference type="PRINTS" id="PR00412">
    <property type="entry name" value="EPOXHYDRLASE"/>
</dbReference>
<evidence type="ECO:0000313" key="3">
    <source>
        <dbReference type="EMBL" id="WUM20815.1"/>
    </source>
</evidence>
<dbReference type="InterPro" id="IPR000073">
    <property type="entry name" value="AB_hydrolase_1"/>
</dbReference>
<dbReference type="SUPFAM" id="SSF53474">
    <property type="entry name" value="alpha/beta-Hydrolases"/>
    <property type="match status" value="1"/>
</dbReference>
<dbReference type="AlphaFoldDB" id="A0AAU4K430"/>
<evidence type="ECO:0000259" key="2">
    <source>
        <dbReference type="Pfam" id="PF12697"/>
    </source>
</evidence>
<proteinExistence type="predicted"/>
<reference evidence="3 4" key="1">
    <citation type="submission" date="2022-10" db="EMBL/GenBank/DDBJ databases">
        <title>The complete genomes of actinobacterial strains from the NBC collection.</title>
        <authorList>
            <person name="Joergensen T.S."/>
            <person name="Alvarez Arevalo M."/>
            <person name="Sterndorff E.B."/>
            <person name="Faurdal D."/>
            <person name="Vuksanovic O."/>
            <person name="Mourched A.-S."/>
            <person name="Charusanti P."/>
            <person name="Shaw S."/>
            <person name="Blin K."/>
            <person name="Weber T."/>
        </authorList>
    </citation>
    <scope>NUCLEOTIDE SEQUENCE [LARGE SCALE GENOMIC DNA]</scope>
    <source>
        <strain evidence="3 4">NBC_00319</strain>
    </source>
</reference>
<gene>
    <name evidence="3" type="ORF">OG579_02990</name>
</gene>
<dbReference type="Pfam" id="PF12697">
    <property type="entry name" value="Abhydrolase_6"/>
    <property type="match status" value="1"/>
</dbReference>
<dbReference type="PANTHER" id="PTHR43329">
    <property type="entry name" value="EPOXIDE HYDROLASE"/>
    <property type="match status" value="1"/>
</dbReference>
<accession>A0AAU4K430</accession>
<dbReference type="GO" id="GO:0016787">
    <property type="term" value="F:hydrolase activity"/>
    <property type="evidence" value="ECO:0007669"/>
    <property type="project" value="UniProtKB-KW"/>
</dbReference>